<keyword evidence="1" id="KW-0732">Signal</keyword>
<name>A0ABY9XRN3_9FLAO</name>
<dbReference type="EMBL" id="CP134537">
    <property type="protein sequence ID" value="WNH08580.1"/>
    <property type="molecule type" value="Genomic_DNA"/>
</dbReference>
<feature type="signal peptide" evidence="1">
    <location>
        <begin position="1"/>
        <end position="24"/>
    </location>
</feature>
<accession>A0ABY9XRN3</accession>
<evidence type="ECO:0008006" key="4">
    <source>
        <dbReference type="Google" id="ProtNLM"/>
    </source>
</evidence>
<evidence type="ECO:0000313" key="3">
    <source>
        <dbReference type="Proteomes" id="UP001302806"/>
    </source>
</evidence>
<proteinExistence type="predicted"/>
<dbReference type="RefSeq" id="WP_415865215.1">
    <property type="nucleotide sequence ID" value="NZ_CP134537.1"/>
</dbReference>
<feature type="chain" id="PRO_5046999241" description="Lipoprotein" evidence="1">
    <location>
        <begin position="25"/>
        <end position="162"/>
    </location>
</feature>
<reference evidence="2 3" key="1">
    <citation type="submission" date="2023-09" db="EMBL/GenBank/DDBJ databases">
        <title>Thalassobella suaedae gen. nov., sp. nov., a marine bacterium of the family Flavobacteriaceae isolated from a halophyte Suaeda japonica.</title>
        <authorList>
            <person name="Lee S.Y."/>
            <person name="Hwang C.Y."/>
        </authorList>
    </citation>
    <scope>NUCLEOTIDE SEQUENCE [LARGE SCALE GENOMIC DNA]</scope>
    <source>
        <strain evidence="2 3">HL-DH14</strain>
    </source>
</reference>
<evidence type="ECO:0000256" key="1">
    <source>
        <dbReference type="SAM" id="SignalP"/>
    </source>
</evidence>
<organism evidence="2 3">
    <name type="scientific">Thalassobellus suaedae</name>
    <dbReference type="NCBI Taxonomy" id="3074124"/>
    <lineage>
        <taxon>Bacteria</taxon>
        <taxon>Pseudomonadati</taxon>
        <taxon>Bacteroidota</taxon>
        <taxon>Flavobacteriia</taxon>
        <taxon>Flavobacteriales</taxon>
        <taxon>Flavobacteriaceae</taxon>
        <taxon>Thalassobellus</taxon>
    </lineage>
</organism>
<gene>
    <name evidence="2" type="ORF">RHP51_15950</name>
</gene>
<evidence type="ECO:0000313" key="2">
    <source>
        <dbReference type="EMBL" id="WNH08580.1"/>
    </source>
</evidence>
<sequence length="162" mass="18518">MKAFKNIVSLLLMVFIILTFSQCASTQKVQNTAPVKFGDVYYQEWISVVEGEGSGFNIFIPVISNVNNIKLDSVYFKGKQTKLESRNGTLFIGRFITEANQKHDIIMSSDRLAEYGNKVPKLPKKSPFDLKNTECVVSYQQANKIKYFKIETISKKETKPFR</sequence>
<protein>
    <recommendedName>
        <fullName evidence="4">Lipoprotein</fullName>
    </recommendedName>
</protein>
<dbReference type="Proteomes" id="UP001302806">
    <property type="component" value="Chromosome"/>
</dbReference>